<gene>
    <name evidence="1" type="ORF">DVH24_006502</name>
</gene>
<evidence type="ECO:0000313" key="1">
    <source>
        <dbReference type="EMBL" id="RXI05245.1"/>
    </source>
</evidence>
<dbReference type="AlphaFoldDB" id="A0A498KHL6"/>
<dbReference type="EMBL" id="RDQH01000328">
    <property type="protein sequence ID" value="RXI05245.1"/>
    <property type="molecule type" value="Genomic_DNA"/>
</dbReference>
<reference evidence="1 2" key="1">
    <citation type="submission" date="2018-10" db="EMBL/GenBank/DDBJ databases">
        <title>A high-quality apple genome assembly.</title>
        <authorList>
            <person name="Hu J."/>
        </authorList>
    </citation>
    <scope>NUCLEOTIDE SEQUENCE [LARGE SCALE GENOMIC DNA]</scope>
    <source>
        <strain evidence="2">cv. HFTH1</strain>
        <tissue evidence="1">Young leaf</tissue>
    </source>
</reference>
<dbReference type="Proteomes" id="UP000290289">
    <property type="component" value="Chromosome 2"/>
</dbReference>
<accession>A0A498KHL6</accession>
<organism evidence="1 2">
    <name type="scientific">Malus domestica</name>
    <name type="common">Apple</name>
    <name type="synonym">Pyrus malus</name>
    <dbReference type="NCBI Taxonomy" id="3750"/>
    <lineage>
        <taxon>Eukaryota</taxon>
        <taxon>Viridiplantae</taxon>
        <taxon>Streptophyta</taxon>
        <taxon>Embryophyta</taxon>
        <taxon>Tracheophyta</taxon>
        <taxon>Spermatophyta</taxon>
        <taxon>Magnoliopsida</taxon>
        <taxon>eudicotyledons</taxon>
        <taxon>Gunneridae</taxon>
        <taxon>Pentapetalae</taxon>
        <taxon>rosids</taxon>
        <taxon>fabids</taxon>
        <taxon>Rosales</taxon>
        <taxon>Rosaceae</taxon>
        <taxon>Amygdaloideae</taxon>
        <taxon>Maleae</taxon>
        <taxon>Malus</taxon>
    </lineage>
</organism>
<protein>
    <submittedName>
        <fullName evidence="1">Uncharacterized protein</fullName>
    </submittedName>
</protein>
<name>A0A498KHL6_MALDO</name>
<keyword evidence="2" id="KW-1185">Reference proteome</keyword>
<proteinExistence type="predicted"/>
<sequence>MHICEDPFCFSSGFQLASGHPSRRQPSDSLTVLEEDALENLMIRRSLLLIHFTYNKVVHFTYNKVIVSNSCQKRHDQPGNLLLRAAHAANFIDR</sequence>
<comment type="caution">
    <text evidence="1">The sequence shown here is derived from an EMBL/GenBank/DDBJ whole genome shotgun (WGS) entry which is preliminary data.</text>
</comment>
<evidence type="ECO:0000313" key="2">
    <source>
        <dbReference type="Proteomes" id="UP000290289"/>
    </source>
</evidence>